<dbReference type="CDD" id="cd02208">
    <property type="entry name" value="cupin_RmlC-like"/>
    <property type="match status" value="1"/>
</dbReference>
<reference evidence="1 2" key="1">
    <citation type="submission" date="2020-04" db="EMBL/GenBank/DDBJ databases">
        <title>MicrobeNet Type strains.</title>
        <authorList>
            <person name="Nicholson A.C."/>
        </authorList>
    </citation>
    <scope>NUCLEOTIDE SEQUENCE [LARGE SCALE GENOMIC DNA]</scope>
    <source>
        <strain evidence="1 2">DSM 45078</strain>
    </source>
</reference>
<dbReference type="InterPro" id="IPR014710">
    <property type="entry name" value="RmlC-like_jellyroll"/>
</dbReference>
<organism evidence="1 2">
    <name type="scientific">Nocardia speluncae</name>
    <dbReference type="NCBI Taxonomy" id="419477"/>
    <lineage>
        <taxon>Bacteria</taxon>
        <taxon>Bacillati</taxon>
        <taxon>Actinomycetota</taxon>
        <taxon>Actinomycetes</taxon>
        <taxon>Mycobacteriales</taxon>
        <taxon>Nocardiaceae</taxon>
        <taxon>Nocardia</taxon>
    </lineage>
</organism>
<dbReference type="RefSeq" id="WP_068036489.1">
    <property type="nucleotide sequence ID" value="NZ_JAAXOO010000001.1"/>
</dbReference>
<proteinExistence type="predicted"/>
<protein>
    <submittedName>
        <fullName evidence="1">Homogentisate 1,2-dioxygenase</fullName>
    </submittedName>
</protein>
<dbReference type="AlphaFoldDB" id="A0A846XEJ2"/>
<dbReference type="Proteomes" id="UP000565715">
    <property type="component" value="Unassembled WGS sequence"/>
</dbReference>
<dbReference type="SUPFAM" id="SSF51182">
    <property type="entry name" value="RmlC-like cupins"/>
    <property type="match status" value="1"/>
</dbReference>
<evidence type="ECO:0000313" key="1">
    <source>
        <dbReference type="EMBL" id="NKY32354.1"/>
    </source>
</evidence>
<keyword evidence="1" id="KW-0223">Dioxygenase</keyword>
<dbReference type="InterPro" id="IPR011051">
    <property type="entry name" value="RmlC_Cupin_sf"/>
</dbReference>
<sequence>MPDEVLAPNIELFSRNGFAGPNTTIVRAQYRPRFLRARGEYLPRRFHTWDLPAQVFAEPKALPVTILEGEGIGLELNRRAAAMSFGYVNVWADELHYIVSGRGQLDTEVGTLEVRTGDFVLIPRAVTYRWGEIAEEINEFIVVTTSELRLDPEGAPATFNPDLHLDRPVPHGRPGLPVDDEYEVVVRTGDRFTSYFYDVDPIPCLDVIGAPLVVRFNIENVQGLAVAEGGLAPAQLMSSTSGRDFIFGVGSRHSARPPVHHNADFDEVICYGMGPSPWGSVDTPGTVTWTPKGILHQGPEENVQPGYRAWLLETRSSLTMTPAGRDIAYLMETDRYGVHPAEGQPATAR</sequence>
<evidence type="ECO:0000313" key="2">
    <source>
        <dbReference type="Proteomes" id="UP000565715"/>
    </source>
</evidence>
<dbReference type="Gene3D" id="2.60.120.10">
    <property type="entry name" value="Jelly Rolls"/>
    <property type="match status" value="1"/>
</dbReference>
<dbReference type="EMBL" id="JAAXOO010000001">
    <property type="protein sequence ID" value="NKY32354.1"/>
    <property type="molecule type" value="Genomic_DNA"/>
</dbReference>
<comment type="caution">
    <text evidence="1">The sequence shown here is derived from an EMBL/GenBank/DDBJ whole genome shotgun (WGS) entry which is preliminary data.</text>
</comment>
<name>A0A846XEJ2_9NOCA</name>
<keyword evidence="2" id="KW-1185">Reference proteome</keyword>
<dbReference type="GO" id="GO:0051213">
    <property type="term" value="F:dioxygenase activity"/>
    <property type="evidence" value="ECO:0007669"/>
    <property type="project" value="UniProtKB-KW"/>
</dbReference>
<accession>A0A846XEJ2</accession>
<keyword evidence="1" id="KW-0560">Oxidoreductase</keyword>
<gene>
    <name evidence="1" type="ORF">HGA13_04600</name>
</gene>